<feature type="transmembrane region" description="Helical" evidence="1">
    <location>
        <begin position="70"/>
        <end position="92"/>
    </location>
</feature>
<dbReference type="RefSeq" id="WP_156203205.1">
    <property type="nucleotide sequence ID" value="NZ_CP046457.1"/>
</dbReference>
<keyword evidence="1" id="KW-0812">Transmembrane</keyword>
<keyword evidence="3" id="KW-1185">Reference proteome</keyword>
<reference evidence="3" key="1">
    <citation type="journal article" date="2019" name="Microbiology">
        <title>Complete Genome Sequence of an Uncultured Bacterium of the Candidate Phylum Bipolaricaulota.</title>
        <authorList>
            <person name="Kadnikov V.V."/>
            <person name="Mardanov A.V."/>
            <person name="Beletsky A.V."/>
            <person name="Frank Y.A."/>
            <person name="Karnachuk O.V."/>
            <person name="Ravin N.V."/>
        </authorList>
    </citation>
    <scope>NUCLEOTIDE SEQUENCE [LARGE SCALE GENOMIC DNA]</scope>
</reference>
<evidence type="ECO:0000256" key="1">
    <source>
        <dbReference type="SAM" id="Phobius"/>
    </source>
</evidence>
<evidence type="ECO:0000313" key="3">
    <source>
        <dbReference type="Proteomes" id="UP000426444"/>
    </source>
</evidence>
<name>A0A6I6DFT4_9FIRM</name>
<gene>
    <name evidence="2" type="ORF">SYNTR_0697</name>
</gene>
<dbReference type="EMBL" id="CP046457">
    <property type="protein sequence ID" value="QGT99290.1"/>
    <property type="molecule type" value="Genomic_DNA"/>
</dbReference>
<feature type="transmembrane region" description="Helical" evidence="1">
    <location>
        <begin position="104"/>
        <end position="128"/>
    </location>
</feature>
<proteinExistence type="predicted"/>
<sequence length="132" mass="15097">MNLLKEEIKHISDEELLKMFSKKKDYTEEAFALILSEMKERNLTEKDLLDKANINNKKVNIKIPTNKTGLILKVVGVLYIVFGIIINSIHISQPYFEGLRTIDFFYSVSLSFVTGFILIGLGEIIQLLSEKS</sequence>
<dbReference type="KEGG" id="salq:SYNTR_0697"/>
<keyword evidence="1" id="KW-1133">Transmembrane helix</keyword>
<keyword evidence="1" id="KW-0472">Membrane</keyword>
<evidence type="ECO:0000313" key="2">
    <source>
        <dbReference type="EMBL" id="QGT99290.1"/>
    </source>
</evidence>
<dbReference type="Proteomes" id="UP000426444">
    <property type="component" value="Chromosome"/>
</dbReference>
<dbReference type="AlphaFoldDB" id="A0A6I6DFT4"/>
<organism evidence="2 3">
    <name type="scientific">Candidatus Syntrophocurvum alkaliphilum</name>
    <dbReference type="NCBI Taxonomy" id="2293317"/>
    <lineage>
        <taxon>Bacteria</taxon>
        <taxon>Bacillati</taxon>
        <taxon>Bacillota</taxon>
        <taxon>Clostridia</taxon>
        <taxon>Eubacteriales</taxon>
        <taxon>Syntrophomonadaceae</taxon>
        <taxon>Candidatus Syntrophocurvum</taxon>
    </lineage>
</organism>
<protein>
    <submittedName>
        <fullName evidence="2">Uncharacterized protein</fullName>
    </submittedName>
</protein>
<accession>A0A6I6DFT4</accession>